<gene>
    <name evidence="2" type="ORF">LCGC14_2487500</name>
</gene>
<organism evidence="2">
    <name type="scientific">marine sediment metagenome</name>
    <dbReference type="NCBI Taxonomy" id="412755"/>
    <lineage>
        <taxon>unclassified sequences</taxon>
        <taxon>metagenomes</taxon>
        <taxon>ecological metagenomes</taxon>
    </lineage>
</organism>
<name>A0A0F9BTP3_9ZZZZ</name>
<proteinExistence type="predicted"/>
<dbReference type="EMBL" id="LAZR01039335">
    <property type="protein sequence ID" value="KKL17247.1"/>
    <property type="molecule type" value="Genomic_DNA"/>
</dbReference>
<evidence type="ECO:0000313" key="2">
    <source>
        <dbReference type="EMBL" id="KKL17247.1"/>
    </source>
</evidence>
<sequence length="88" mass="10321">MPKKKEVSAYQAPKPSGFGESWDQCEFVEGEDQCENRALRQGRYDEKRGRPVYRWCREHDGGKLIPVDDDRTAKVREIISTLSEKYRL</sequence>
<feature type="region of interest" description="Disordered" evidence="1">
    <location>
        <begin position="1"/>
        <end position="21"/>
    </location>
</feature>
<accession>A0A0F9BTP3</accession>
<comment type="caution">
    <text evidence="2">The sequence shown here is derived from an EMBL/GenBank/DDBJ whole genome shotgun (WGS) entry which is preliminary data.</text>
</comment>
<evidence type="ECO:0000256" key="1">
    <source>
        <dbReference type="SAM" id="MobiDB-lite"/>
    </source>
</evidence>
<protein>
    <submittedName>
        <fullName evidence="2">Uncharacterized protein</fullName>
    </submittedName>
</protein>
<reference evidence="2" key="1">
    <citation type="journal article" date="2015" name="Nature">
        <title>Complex archaea that bridge the gap between prokaryotes and eukaryotes.</title>
        <authorList>
            <person name="Spang A."/>
            <person name="Saw J.H."/>
            <person name="Jorgensen S.L."/>
            <person name="Zaremba-Niedzwiedzka K."/>
            <person name="Martijn J."/>
            <person name="Lind A.E."/>
            <person name="van Eijk R."/>
            <person name="Schleper C."/>
            <person name="Guy L."/>
            <person name="Ettema T.J."/>
        </authorList>
    </citation>
    <scope>NUCLEOTIDE SEQUENCE</scope>
</reference>
<dbReference type="AlphaFoldDB" id="A0A0F9BTP3"/>